<dbReference type="AlphaFoldDB" id="A0A0N0IB28"/>
<dbReference type="InterPro" id="IPR004812">
    <property type="entry name" value="Efflux_drug-R_Bcr/CmlA"/>
</dbReference>
<comment type="similarity">
    <text evidence="2 8">Belongs to the major facilitator superfamily. Bcr/CmlA family.</text>
</comment>
<reference evidence="10 11" key="1">
    <citation type="submission" date="2015-07" db="EMBL/GenBank/DDBJ databases">
        <title>ATOL: Assembling a taxonomically balanced genome-scale reconstruction of the evolutionary history of the Enterobacteriaceae.</title>
        <authorList>
            <person name="Plunkett G.III."/>
            <person name="Neeno-Eckwall E.C."/>
            <person name="Glasner J.D."/>
            <person name="Perna N.T."/>
        </authorList>
    </citation>
    <scope>NUCLEOTIDE SEQUENCE [LARGE SCALE GENOMIC DNA]</scope>
    <source>
        <strain evidence="10 11">ATCC 35017</strain>
    </source>
</reference>
<sequence>MPMPQPLLALPQSPQQPPKWLIPLLGSLVAFGPLSIDMYLPALPQMGSELQASPGQMQYTLGAFFIGFCVGMLLYGPLSDTLGRRKILLAGLALFSLASLLCSFSTQVEQLILLRALQAFGSGAAIVMARAIARDIYANHELPRVLSLMTLVTMIAPLIAPLLGGFLLLHFNWPSIFMLLCGMGLLSMLVVFCFLPETLASKRISNVSPGLSPSVKHLIGSAFDNYKQLIADKYTLGIIGTLAFSFAAMFAFISGSPFIYINYFNISAQYYGLLFGCNILGMMLMLLVNVRALRRYNLPKLLFMQTTAQLVFGLLLVICYQQSLPVIVVLIVLFLSLVNAIGTNSLSLLLQHRASLAGSASALAISVQFAMAALASVAVSVLQDGSPFAMTLVMAVCAALSWISQRFSAKHASTQLQSLSSETK</sequence>
<protein>
    <recommendedName>
        <fullName evidence="8">Bcr/CflA family efflux transporter</fullName>
    </recommendedName>
</protein>
<feature type="transmembrane region" description="Helical" evidence="8">
    <location>
        <begin position="20"/>
        <end position="36"/>
    </location>
</feature>
<evidence type="ECO:0000259" key="9">
    <source>
        <dbReference type="PROSITE" id="PS50850"/>
    </source>
</evidence>
<feature type="transmembrane region" description="Helical" evidence="8">
    <location>
        <begin position="236"/>
        <end position="263"/>
    </location>
</feature>
<evidence type="ECO:0000256" key="2">
    <source>
        <dbReference type="ARBA" id="ARBA00006236"/>
    </source>
</evidence>
<feature type="transmembrane region" description="Helical" evidence="8">
    <location>
        <begin position="301"/>
        <end position="320"/>
    </location>
</feature>
<accession>A0A0N0IB28</accession>
<evidence type="ECO:0000313" key="10">
    <source>
        <dbReference type="EMBL" id="KPD03552.1"/>
    </source>
</evidence>
<evidence type="ECO:0000256" key="3">
    <source>
        <dbReference type="ARBA" id="ARBA00022448"/>
    </source>
</evidence>
<feature type="transmembrane region" description="Helical" evidence="8">
    <location>
        <begin position="326"/>
        <end position="350"/>
    </location>
</feature>
<dbReference type="PANTHER" id="PTHR23502">
    <property type="entry name" value="MAJOR FACILITATOR SUPERFAMILY"/>
    <property type="match status" value="1"/>
</dbReference>
<dbReference type="GO" id="GO:0042910">
    <property type="term" value="F:xenobiotic transmembrane transporter activity"/>
    <property type="evidence" value="ECO:0007669"/>
    <property type="project" value="InterPro"/>
</dbReference>
<dbReference type="SUPFAM" id="SSF103473">
    <property type="entry name" value="MFS general substrate transporter"/>
    <property type="match status" value="1"/>
</dbReference>
<feature type="transmembrane region" description="Helical" evidence="8">
    <location>
        <begin position="362"/>
        <end position="382"/>
    </location>
</feature>
<evidence type="ECO:0000256" key="8">
    <source>
        <dbReference type="RuleBase" id="RU365088"/>
    </source>
</evidence>
<dbReference type="InterPro" id="IPR011701">
    <property type="entry name" value="MFS"/>
</dbReference>
<name>A0A0N0IB28_9GAMM</name>
<comment type="caution">
    <text evidence="10">The sequence shown here is derived from an EMBL/GenBank/DDBJ whole genome shotgun (WGS) entry which is preliminary data.</text>
</comment>
<dbReference type="NCBIfam" id="NF008314">
    <property type="entry name" value="PRK11102.1"/>
    <property type="match status" value="1"/>
</dbReference>
<evidence type="ECO:0000256" key="4">
    <source>
        <dbReference type="ARBA" id="ARBA00022475"/>
    </source>
</evidence>
<evidence type="ECO:0000256" key="7">
    <source>
        <dbReference type="ARBA" id="ARBA00023136"/>
    </source>
</evidence>
<comment type="subcellular location">
    <subcellularLocation>
        <location evidence="8">Cell inner membrane</location>
        <topology evidence="8">Multi-pass membrane protein</topology>
    </subcellularLocation>
    <subcellularLocation>
        <location evidence="1">Cell membrane</location>
        <topology evidence="1">Multi-pass membrane protein</topology>
    </subcellularLocation>
</comment>
<proteinExistence type="inferred from homology"/>
<evidence type="ECO:0000313" key="11">
    <source>
        <dbReference type="Proteomes" id="UP000053226"/>
    </source>
</evidence>
<dbReference type="GO" id="GO:0015385">
    <property type="term" value="F:sodium:proton antiporter activity"/>
    <property type="evidence" value="ECO:0007669"/>
    <property type="project" value="TreeGrafter"/>
</dbReference>
<dbReference type="InterPro" id="IPR020846">
    <property type="entry name" value="MFS_dom"/>
</dbReference>
<dbReference type="Gene3D" id="1.20.1720.10">
    <property type="entry name" value="Multidrug resistance protein D"/>
    <property type="match status" value="1"/>
</dbReference>
<dbReference type="Pfam" id="PF07690">
    <property type="entry name" value="MFS_1"/>
    <property type="match status" value="1"/>
</dbReference>
<feature type="transmembrane region" description="Helical" evidence="8">
    <location>
        <begin position="87"/>
        <end position="106"/>
    </location>
</feature>
<keyword evidence="4" id="KW-1003">Cell membrane</keyword>
<keyword evidence="8" id="KW-0997">Cell inner membrane</keyword>
<evidence type="ECO:0000256" key="1">
    <source>
        <dbReference type="ARBA" id="ARBA00004651"/>
    </source>
</evidence>
<keyword evidence="3 8" id="KW-0813">Transport</keyword>
<dbReference type="GO" id="GO:0005886">
    <property type="term" value="C:plasma membrane"/>
    <property type="evidence" value="ECO:0007669"/>
    <property type="project" value="UniProtKB-SubCell"/>
</dbReference>
<feature type="transmembrane region" description="Helical" evidence="8">
    <location>
        <begin position="175"/>
        <end position="195"/>
    </location>
</feature>
<evidence type="ECO:0000256" key="6">
    <source>
        <dbReference type="ARBA" id="ARBA00022989"/>
    </source>
</evidence>
<dbReference type="GO" id="GO:1990961">
    <property type="term" value="P:xenobiotic detoxification by transmembrane export across the plasma membrane"/>
    <property type="evidence" value="ECO:0007669"/>
    <property type="project" value="InterPro"/>
</dbReference>
<dbReference type="EMBL" id="LGAA01000010">
    <property type="protein sequence ID" value="KPD03552.1"/>
    <property type="molecule type" value="Genomic_DNA"/>
</dbReference>
<feature type="transmembrane region" description="Helical" evidence="8">
    <location>
        <begin position="145"/>
        <end position="169"/>
    </location>
</feature>
<dbReference type="PROSITE" id="PS50850">
    <property type="entry name" value="MFS"/>
    <property type="match status" value="1"/>
</dbReference>
<feature type="domain" description="Major facilitator superfamily (MFS) profile" evidence="9">
    <location>
        <begin position="19"/>
        <end position="413"/>
    </location>
</feature>
<feature type="transmembrane region" description="Helical" evidence="8">
    <location>
        <begin position="269"/>
        <end position="289"/>
    </location>
</feature>
<keyword evidence="11" id="KW-1185">Reference proteome</keyword>
<dbReference type="CDD" id="cd17320">
    <property type="entry name" value="MFS_MdfA_MDR_like"/>
    <property type="match status" value="1"/>
</dbReference>
<dbReference type="PANTHER" id="PTHR23502:SF132">
    <property type="entry name" value="POLYAMINE TRANSPORTER 2-RELATED"/>
    <property type="match status" value="1"/>
</dbReference>
<keyword evidence="6 8" id="KW-1133">Transmembrane helix</keyword>
<gene>
    <name evidence="10" type="ORF">M992_1145</name>
</gene>
<evidence type="ECO:0000256" key="5">
    <source>
        <dbReference type="ARBA" id="ARBA00022692"/>
    </source>
</evidence>
<feature type="transmembrane region" description="Helical" evidence="8">
    <location>
        <begin position="56"/>
        <end position="75"/>
    </location>
</feature>
<dbReference type="InterPro" id="IPR036259">
    <property type="entry name" value="MFS_trans_sf"/>
</dbReference>
<dbReference type="NCBIfam" id="TIGR00710">
    <property type="entry name" value="efflux_Bcr_CflA"/>
    <property type="match status" value="1"/>
</dbReference>
<feature type="transmembrane region" description="Helical" evidence="8">
    <location>
        <begin position="388"/>
        <end position="404"/>
    </location>
</feature>
<keyword evidence="7 8" id="KW-0472">Membrane</keyword>
<keyword evidence="5 8" id="KW-0812">Transmembrane</keyword>
<feature type="transmembrane region" description="Helical" evidence="8">
    <location>
        <begin position="112"/>
        <end position="133"/>
    </location>
</feature>
<dbReference type="Proteomes" id="UP000053226">
    <property type="component" value="Unassembled WGS sequence"/>
</dbReference>
<organism evidence="10 11">
    <name type="scientific">Moellerella wisconsensis ATCC 35017</name>
    <dbReference type="NCBI Taxonomy" id="1354267"/>
    <lineage>
        <taxon>Bacteria</taxon>
        <taxon>Pseudomonadati</taxon>
        <taxon>Pseudomonadota</taxon>
        <taxon>Gammaproteobacteria</taxon>
        <taxon>Enterobacterales</taxon>
        <taxon>Morganellaceae</taxon>
        <taxon>Moellerella</taxon>
    </lineage>
</organism>